<feature type="compositionally biased region" description="Basic residues" evidence="2">
    <location>
        <begin position="14"/>
        <end position="27"/>
    </location>
</feature>
<evidence type="ECO:0008006" key="5">
    <source>
        <dbReference type="Google" id="ProtNLM"/>
    </source>
</evidence>
<feature type="region of interest" description="Disordered" evidence="2">
    <location>
        <begin position="396"/>
        <end position="428"/>
    </location>
</feature>
<gene>
    <name evidence="3" type="ORF">AMS68_001492</name>
</gene>
<feature type="compositionally biased region" description="Acidic residues" evidence="2">
    <location>
        <begin position="817"/>
        <end position="827"/>
    </location>
</feature>
<feature type="compositionally biased region" description="Polar residues" evidence="2">
    <location>
        <begin position="954"/>
        <end position="969"/>
    </location>
</feature>
<feature type="region of interest" description="Disordered" evidence="2">
    <location>
        <begin position="355"/>
        <end position="377"/>
    </location>
</feature>
<dbReference type="GO" id="GO:0005737">
    <property type="term" value="C:cytoplasm"/>
    <property type="evidence" value="ECO:0007669"/>
    <property type="project" value="InterPro"/>
</dbReference>
<dbReference type="GO" id="GO:0006355">
    <property type="term" value="P:regulation of DNA-templated transcription"/>
    <property type="evidence" value="ECO:0007669"/>
    <property type="project" value="InterPro"/>
</dbReference>
<feature type="region of interest" description="Disordered" evidence="2">
    <location>
        <begin position="1"/>
        <end position="134"/>
    </location>
</feature>
<reference evidence="3 4" key="1">
    <citation type="journal article" date="2016" name="Sci. Rep.">
        <title>Peltaster fructicola genome reveals evolution from an invasive phytopathogen to an ectophytic parasite.</title>
        <authorList>
            <person name="Xu C."/>
            <person name="Chen H."/>
            <person name="Gleason M.L."/>
            <person name="Xu J.R."/>
            <person name="Liu H."/>
            <person name="Zhang R."/>
            <person name="Sun G."/>
        </authorList>
    </citation>
    <scope>NUCLEOTIDE SEQUENCE [LARGE SCALE GENOMIC DNA]</scope>
    <source>
        <strain evidence="3 4">LNHT1506</strain>
    </source>
</reference>
<feature type="compositionally biased region" description="Basic and acidic residues" evidence="2">
    <location>
        <begin position="358"/>
        <end position="377"/>
    </location>
</feature>
<dbReference type="Pfam" id="PF09421">
    <property type="entry name" value="FRQ"/>
    <property type="match status" value="1"/>
</dbReference>
<protein>
    <recommendedName>
        <fullName evidence="5">Frequency clock protein</fullName>
    </recommendedName>
</protein>
<feature type="region of interest" description="Disordered" evidence="2">
    <location>
        <begin position="912"/>
        <end position="980"/>
    </location>
</feature>
<keyword evidence="1" id="KW-0175">Coiled coil</keyword>
<sequence>MTRPPPPTAQQQHPHGKGMHTHPRRPPANKSVSLLHSPPSRQQRAVQRESDTSSNDSNQAQMRTTTLGRKDSDSPSSLNPLGGKHSSGESSNAEKWFEKSNNHVHEASKSYTDNDPPFFLRNSSSSEEQADGQMSVQPYLSEQNGSLPMRTGLLHLGTDGSSTEDYRGVIDDLTIENKKLKRRLKRYEKLHDSHLKDEKLFEVRIHGLPADKKRELEETLRKFATDLHGNRNAEFLANGYVGLGALLQTQKTASSSTSLQNTDSAYASMSASGQGSSTSDTRTRPFAQSAKSRHQNIHTYLHHIPEGLLPNSNPEIMTERAKKKLVVRRLEQIFAGKGAAAGGHQQALQQQDVSHMAARAERKAREADGDHSAQEGVREANIMHKTNEELAKEANLTSQQATKDNAKPSSDSSLEQRPTRPLDLDPHRAQIPADNLRYFRHLGFTLPEADGGYPEDDQGWVYLNLLINMAQLHTINVTSDFVRKAISEHSAKLEMSSDGRKIRWKGGRSVTRGSSHGGDSIIERTDDDDSSQSPRKRVRLSTMDNDRDHVRVAQKQGIAMSARSQDNSRFAYTPLFFHKDSTGDEESSSEMDDDDAMSSPFPQPIGGDSSGMTSSGIRTTSTKNKPKHDDGPIIFYNNARFCTDLSGDRKPTHEQRDLSYIPYSAAPIGMPSKTTEARYYEKRGPLAEAMDLPEPMDLVDNPIPESQELAFPSSSPAESHANPEASPINFEVTGIGGVYPADNFSIAVQSRQAVGTDQNTTIRSKVLPSRIARILHGKDSTGDARPTRHEQIISARRKELQPSALPPALSYMQNDSLSDDGSDDEDNMSISPESPGIMPRLAAPQPIDLPFSMIDESDGGMDYDEDDNDDESDDGSLDLLAVARKIDPEAVRAREREYDANMAERLAEEIPAGSSAATAGGGSGFASPASGISKTAYHKARKEARSYRPALPAAQTSGSMALGGTSSMESEAGDKGSVSS</sequence>
<feature type="compositionally biased region" description="Basic and acidic residues" evidence="2">
    <location>
        <begin position="95"/>
        <end position="108"/>
    </location>
</feature>
<feature type="region of interest" description="Disordered" evidence="2">
    <location>
        <begin position="142"/>
        <end position="161"/>
    </location>
</feature>
<feature type="region of interest" description="Disordered" evidence="2">
    <location>
        <begin position="266"/>
        <end position="293"/>
    </location>
</feature>
<accession>A0A6H0XMW3</accession>
<feature type="compositionally biased region" description="Low complexity" evidence="2">
    <location>
        <begin position="266"/>
        <end position="279"/>
    </location>
</feature>
<evidence type="ECO:0000313" key="3">
    <source>
        <dbReference type="EMBL" id="QIW95974.1"/>
    </source>
</evidence>
<feature type="compositionally biased region" description="Polar residues" evidence="2">
    <location>
        <begin position="52"/>
        <end position="67"/>
    </location>
</feature>
<feature type="compositionally biased region" description="Polar residues" evidence="2">
    <location>
        <begin position="121"/>
        <end position="134"/>
    </location>
</feature>
<dbReference type="EMBL" id="CP051139">
    <property type="protein sequence ID" value="QIW95974.1"/>
    <property type="molecule type" value="Genomic_DNA"/>
</dbReference>
<evidence type="ECO:0000313" key="4">
    <source>
        <dbReference type="Proteomes" id="UP000503462"/>
    </source>
</evidence>
<dbReference type="GO" id="GO:0005634">
    <property type="term" value="C:nucleus"/>
    <property type="evidence" value="ECO:0007669"/>
    <property type="project" value="InterPro"/>
</dbReference>
<feature type="compositionally biased region" description="Polar residues" evidence="2">
    <location>
        <begin position="610"/>
        <end position="623"/>
    </location>
</feature>
<dbReference type="InterPro" id="IPR018554">
    <property type="entry name" value="FRQ"/>
</dbReference>
<dbReference type="Proteomes" id="UP000503462">
    <property type="component" value="Chromosome 1"/>
</dbReference>
<dbReference type="OrthoDB" id="2536795at2759"/>
<feature type="region of interest" description="Disordered" evidence="2">
    <location>
        <begin position="797"/>
        <end position="875"/>
    </location>
</feature>
<feature type="compositionally biased region" description="Acidic residues" evidence="2">
    <location>
        <begin position="855"/>
        <end position="875"/>
    </location>
</feature>
<name>A0A6H0XMW3_9PEZI</name>
<feature type="region of interest" description="Disordered" evidence="2">
    <location>
        <begin position="579"/>
        <end position="631"/>
    </location>
</feature>
<feature type="compositionally biased region" description="Acidic residues" evidence="2">
    <location>
        <begin position="583"/>
        <end position="596"/>
    </location>
</feature>
<keyword evidence="4" id="KW-1185">Reference proteome</keyword>
<feature type="region of interest" description="Disordered" evidence="2">
    <location>
        <begin position="497"/>
        <end position="549"/>
    </location>
</feature>
<proteinExistence type="predicted"/>
<dbReference type="GO" id="GO:0007623">
    <property type="term" value="P:circadian rhythm"/>
    <property type="evidence" value="ECO:0007669"/>
    <property type="project" value="InterPro"/>
</dbReference>
<dbReference type="AlphaFoldDB" id="A0A6H0XMW3"/>
<feature type="coiled-coil region" evidence="1">
    <location>
        <begin position="170"/>
        <end position="197"/>
    </location>
</feature>
<feature type="compositionally biased region" description="Polar residues" evidence="2">
    <location>
        <begin position="396"/>
        <end position="416"/>
    </location>
</feature>
<feature type="compositionally biased region" description="Polar residues" evidence="2">
    <location>
        <begin position="30"/>
        <end position="45"/>
    </location>
</feature>
<evidence type="ECO:0000256" key="1">
    <source>
        <dbReference type="SAM" id="Coils"/>
    </source>
</evidence>
<evidence type="ECO:0000256" key="2">
    <source>
        <dbReference type="SAM" id="MobiDB-lite"/>
    </source>
</evidence>
<organism evidence="3 4">
    <name type="scientific">Peltaster fructicola</name>
    <dbReference type="NCBI Taxonomy" id="286661"/>
    <lineage>
        <taxon>Eukaryota</taxon>
        <taxon>Fungi</taxon>
        <taxon>Dikarya</taxon>
        <taxon>Ascomycota</taxon>
        <taxon>Pezizomycotina</taxon>
        <taxon>Dothideomycetes</taxon>
        <taxon>Dothideomycetes incertae sedis</taxon>
        <taxon>Peltaster</taxon>
    </lineage>
</organism>
<feature type="compositionally biased region" description="Basic and acidic residues" evidence="2">
    <location>
        <begin position="417"/>
        <end position="428"/>
    </location>
</feature>